<dbReference type="Proteomes" id="UP000249008">
    <property type="component" value="Chromosome 1"/>
</dbReference>
<evidence type="ECO:0000313" key="2">
    <source>
        <dbReference type="EMBL" id="SQJ03989.1"/>
    </source>
</evidence>
<dbReference type="EMBL" id="LS483487">
    <property type="protein sequence ID" value="SQJ03989.1"/>
    <property type="molecule type" value="Genomic_DNA"/>
</dbReference>
<keyword evidence="1" id="KW-0175">Coiled coil</keyword>
<accession>A0AAX2JC23</accession>
<gene>
    <name evidence="2" type="ORF">NCTC12112_01752</name>
</gene>
<proteinExistence type="predicted"/>
<dbReference type="RefSeq" id="WP_005980103.1">
    <property type="nucleotide sequence ID" value="NZ_CABKNW010000004.1"/>
</dbReference>
<name>A0AAX2JC23_9FUSO</name>
<evidence type="ECO:0000256" key="1">
    <source>
        <dbReference type="SAM" id="Coils"/>
    </source>
</evidence>
<protein>
    <recommendedName>
        <fullName evidence="4">DUF3102 domain-containing protein</fullName>
    </recommendedName>
</protein>
<feature type="coiled-coil region" evidence="1">
    <location>
        <begin position="188"/>
        <end position="225"/>
    </location>
</feature>
<evidence type="ECO:0000313" key="3">
    <source>
        <dbReference type="Proteomes" id="UP000249008"/>
    </source>
</evidence>
<organism evidence="2 3">
    <name type="scientific">Fusobacterium ulcerans</name>
    <dbReference type="NCBI Taxonomy" id="861"/>
    <lineage>
        <taxon>Bacteria</taxon>
        <taxon>Fusobacteriati</taxon>
        <taxon>Fusobacteriota</taxon>
        <taxon>Fusobacteriia</taxon>
        <taxon>Fusobacteriales</taxon>
        <taxon>Fusobacteriaceae</taxon>
        <taxon>Fusobacterium</taxon>
    </lineage>
</organism>
<sequence length="234" mass="27984">MNKNVLNKLEAALEKQEYKSNFDFEKFEIREKSVIDLVIQKEKLISRKLDKYNESLFDICEAIYDISVVLKATNSFMEWYEGCGLTKDMISMYLKRHSLYQEFPNYKSFISALTDSAVKILTNKDVTYDNRLMIVDKRMSNTQDIKEFLQPCIEKTKEEFKKEIPFFNTKRIKKMKKRVDKIEDPKELKSLVDKISIYKKEIKEIEQLLKDKEKEFENKNNLQIEYNGDENEND</sequence>
<reference evidence="2 3" key="1">
    <citation type="submission" date="2018-06" db="EMBL/GenBank/DDBJ databases">
        <authorList>
            <consortium name="Pathogen Informatics"/>
            <person name="Doyle S."/>
        </authorList>
    </citation>
    <scope>NUCLEOTIDE SEQUENCE [LARGE SCALE GENOMIC DNA]</scope>
    <source>
        <strain evidence="2 3">NCTC12112</strain>
    </source>
</reference>
<dbReference type="AlphaFoldDB" id="A0AAX2JC23"/>
<dbReference type="GeneID" id="78456408"/>
<evidence type="ECO:0008006" key="4">
    <source>
        <dbReference type="Google" id="ProtNLM"/>
    </source>
</evidence>